<dbReference type="AlphaFoldDB" id="X0TAE7"/>
<feature type="non-terminal residue" evidence="1">
    <location>
        <position position="1"/>
    </location>
</feature>
<gene>
    <name evidence="1" type="ORF">S01H1_04628</name>
</gene>
<sequence>SRILGIHTVPGTRLALVTKNLLDITQPDELNAAYTRLLKPLPYYVEFLPHEWQSRSVTRVTALLDGREEAVNVITVLARIQGEFGSPEGVQEFDSVSVEFDINTYQRIKEPRFSSASLGSFLKFAVELRERLLKEIGDQLERKGTQQRRIPTTQRKRNP</sequence>
<name>X0TAE7_9ZZZZ</name>
<evidence type="ECO:0000313" key="1">
    <source>
        <dbReference type="EMBL" id="GAF85172.1"/>
    </source>
</evidence>
<comment type="caution">
    <text evidence="1">The sequence shown here is derived from an EMBL/GenBank/DDBJ whole genome shotgun (WGS) entry which is preliminary data.</text>
</comment>
<accession>X0TAE7</accession>
<proteinExistence type="predicted"/>
<organism evidence="1">
    <name type="scientific">marine sediment metagenome</name>
    <dbReference type="NCBI Taxonomy" id="412755"/>
    <lineage>
        <taxon>unclassified sequences</taxon>
        <taxon>metagenomes</taxon>
        <taxon>ecological metagenomes</taxon>
    </lineage>
</organism>
<dbReference type="EMBL" id="BARS01002432">
    <property type="protein sequence ID" value="GAF85172.1"/>
    <property type="molecule type" value="Genomic_DNA"/>
</dbReference>
<reference evidence="1" key="1">
    <citation type="journal article" date="2014" name="Front. Microbiol.">
        <title>High frequency of phylogenetically diverse reductive dehalogenase-homologous genes in deep subseafloor sedimentary metagenomes.</title>
        <authorList>
            <person name="Kawai M."/>
            <person name="Futagami T."/>
            <person name="Toyoda A."/>
            <person name="Takaki Y."/>
            <person name="Nishi S."/>
            <person name="Hori S."/>
            <person name="Arai W."/>
            <person name="Tsubouchi T."/>
            <person name="Morono Y."/>
            <person name="Uchiyama I."/>
            <person name="Ito T."/>
            <person name="Fujiyama A."/>
            <person name="Inagaki F."/>
            <person name="Takami H."/>
        </authorList>
    </citation>
    <scope>NUCLEOTIDE SEQUENCE</scope>
    <source>
        <strain evidence="1">Expedition CK06-06</strain>
    </source>
</reference>
<protein>
    <submittedName>
        <fullName evidence="1">Uncharacterized protein</fullName>
    </submittedName>
</protein>